<proteinExistence type="predicted"/>
<feature type="domain" description="Reductase C-terminal" evidence="6">
    <location>
        <begin position="327"/>
        <end position="413"/>
    </location>
</feature>
<reference evidence="7 8" key="1">
    <citation type="journal article" date="2019" name="Int. J. Syst. Evol. Microbiol.">
        <title>The Global Catalogue of Microorganisms (GCM) 10K type strain sequencing project: providing services to taxonomists for standard genome sequencing and annotation.</title>
        <authorList>
            <consortium name="The Broad Institute Genomics Platform"/>
            <consortium name="The Broad Institute Genome Sequencing Center for Infectious Disease"/>
            <person name="Wu L."/>
            <person name="Ma J."/>
        </authorList>
    </citation>
    <scope>NUCLEOTIDE SEQUENCE [LARGE SCALE GENOMIC DNA]</scope>
    <source>
        <strain evidence="7 8">JCM 10977</strain>
    </source>
</reference>
<organism evidence="7 8">
    <name type="scientific">Kribbella koreensis</name>
    <dbReference type="NCBI Taxonomy" id="57909"/>
    <lineage>
        <taxon>Bacteria</taxon>
        <taxon>Bacillati</taxon>
        <taxon>Actinomycetota</taxon>
        <taxon>Actinomycetes</taxon>
        <taxon>Propionibacteriales</taxon>
        <taxon>Kribbellaceae</taxon>
        <taxon>Kribbella</taxon>
    </lineage>
</organism>
<dbReference type="Proteomes" id="UP001500542">
    <property type="component" value="Unassembled WGS sequence"/>
</dbReference>
<protein>
    <submittedName>
        <fullName evidence="7">FAD-dependent oxidoreductase</fullName>
    </submittedName>
</protein>
<dbReference type="PANTHER" id="PTHR43557:SF2">
    <property type="entry name" value="RIESKE DOMAIN-CONTAINING PROTEIN-RELATED"/>
    <property type="match status" value="1"/>
</dbReference>
<evidence type="ECO:0000256" key="3">
    <source>
        <dbReference type="ARBA" id="ARBA00022827"/>
    </source>
</evidence>
<dbReference type="Pfam" id="PF07992">
    <property type="entry name" value="Pyr_redox_2"/>
    <property type="match status" value="1"/>
</dbReference>
<keyword evidence="8" id="KW-1185">Reference proteome</keyword>
<keyword evidence="2" id="KW-0285">Flavoprotein</keyword>
<evidence type="ECO:0000313" key="8">
    <source>
        <dbReference type="Proteomes" id="UP001500542"/>
    </source>
</evidence>
<evidence type="ECO:0000259" key="5">
    <source>
        <dbReference type="Pfam" id="PF07992"/>
    </source>
</evidence>
<dbReference type="PANTHER" id="PTHR43557">
    <property type="entry name" value="APOPTOSIS-INDUCING FACTOR 1"/>
    <property type="match status" value="1"/>
</dbReference>
<keyword evidence="4" id="KW-0560">Oxidoreductase</keyword>
<dbReference type="InterPro" id="IPR016156">
    <property type="entry name" value="FAD/NAD-linked_Rdtase_dimer_sf"/>
</dbReference>
<evidence type="ECO:0000256" key="4">
    <source>
        <dbReference type="ARBA" id="ARBA00023002"/>
    </source>
</evidence>
<dbReference type="InterPro" id="IPR028202">
    <property type="entry name" value="Reductase_C"/>
</dbReference>
<dbReference type="SUPFAM" id="SSF51905">
    <property type="entry name" value="FAD/NAD(P)-binding domain"/>
    <property type="match status" value="1"/>
</dbReference>
<dbReference type="EMBL" id="BAAAHK010000014">
    <property type="protein sequence ID" value="GAA0953582.1"/>
    <property type="molecule type" value="Genomic_DNA"/>
</dbReference>
<evidence type="ECO:0000313" key="7">
    <source>
        <dbReference type="EMBL" id="GAA0953582.1"/>
    </source>
</evidence>
<dbReference type="SUPFAM" id="SSF55424">
    <property type="entry name" value="FAD/NAD-linked reductases, dimerisation (C-terminal) domain"/>
    <property type="match status" value="1"/>
</dbReference>
<dbReference type="Gene3D" id="3.30.390.30">
    <property type="match status" value="1"/>
</dbReference>
<gene>
    <name evidence="7" type="ORF">GCM10009554_58140</name>
</gene>
<name>A0ABN1R8X1_9ACTN</name>
<comment type="caution">
    <text evidence="7">The sequence shown here is derived from an EMBL/GenBank/DDBJ whole genome shotgun (WGS) entry which is preliminary data.</text>
</comment>
<feature type="domain" description="FAD/NAD(P)-binding" evidence="5">
    <location>
        <begin position="6"/>
        <end position="308"/>
    </location>
</feature>
<evidence type="ECO:0000256" key="1">
    <source>
        <dbReference type="ARBA" id="ARBA00001974"/>
    </source>
</evidence>
<evidence type="ECO:0000256" key="2">
    <source>
        <dbReference type="ARBA" id="ARBA00022630"/>
    </source>
</evidence>
<dbReference type="InterPro" id="IPR023753">
    <property type="entry name" value="FAD/NAD-binding_dom"/>
</dbReference>
<dbReference type="PRINTS" id="PR00411">
    <property type="entry name" value="PNDRDTASEI"/>
</dbReference>
<dbReference type="InterPro" id="IPR050446">
    <property type="entry name" value="FAD-oxidoreductase/Apoptosis"/>
</dbReference>
<keyword evidence="3" id="KW-0274">FAD</keyword>
<dbReference type="InterPro" id="IPR036188">
    <property type="entry name" value="FAD/NAD-bd_sf"/>
</dbReference>
<accession>A0ABN1R8X1</accession>
<sequence>MTDSERIVIIGASLAGARVADTLRKEGWTGQIVLIGDEPELPYERPPLSKTVLLGKEQPEVSQLHDQAWYDERNIELRLGVAATAIDTAAHKVTLADGTEAGYDKLLIATGSRVRKLDVPGGELTGVHYLRTVAESKALAEAYAAKPRVVVVGAGWIGLETAATARERGCEVTVVEPQPTALASVLGRQVGDLFAELHRSHGVELRFDTGVEGFEGDDKVSGVRLSSGEVLPADLVVVGVGIQPNTELAEAAGIKVASREEGLGILTGPDLQTSVPGVYAAGDVVRWDHPFLGRSIRVEHWQNAMDSGKAAAKAMLGQDVSQDALPYFFSDQYDVSMEYTGDVPRDTSYQVVLRGDPASGAYLAFWLADDNHVLAGLQMNSGWDVIDPIKALIRSKKPVDPARLADTSVELADI</sequence>
<dbReference type="Pfam" id="PF14759">
    <property type="entry name" value="Reductase_C"/>
    <property type="match status" value="1"/>
</dbReference>
<dbReference type="Gene3D" id="3.50.50.60">
    <property type="entry name" value="FAD/NAD(P)-binding domain"/>
    <property type="match status" value="2"/>
</dbReference>
<comment type="cofactor">
    <cofactor evidence="1">
        <name>FAD</name>
        <dbReference type="ChEBI" id="CHEBI:57692"/>
    </cofactor>
</comment>
<dbReference type="RefSeq" id="WP_343977085.1">
    <property type="nucleotide sequence ID" value="NZ_BAAAHK010000014.1"/>
</dbReference>
<evidence type="ECO:0000259" key="6">
    <source>
        <dbReference type="Pfam" id="PF14759"/>
    </source>
</evidence>
<dbReference type="PRINTS" id="PR00368">
    <property type="entry name" value="FADPNR"/>
</dbReference>